<keyword evidence="3" id="KW-1185">Reference proteome</keyword>
<proteinExistence type="predicted"/>
<evidence type="ECO:0008006" key="4">
    <source>
        <dbReference type="Google" id="ProtNLM"/>
    </source>
</evidence>
<comment type="caution">
    <text evidence="2">The sequence shown here is derived from an EMBL/GenBank/DDBJ whole genome shotgun (WGS) entry which is preliminary data.</text>
</comment>
<reference evidence="2 3" key="1">
    <citation type="submission" date="2019-02" db="EMBL/GenBank/DDBJ databases">
        <title>Dyella amyloliquefaciens sp. nov., isolated from forest soil.</title>
        <authorList>
            <person name="Gao Z.-H."/>
            <person name="Qiu L.-H."/>
        </authorList>
    </citation>
    <scope>NUCLEOTIDE SEQUENCE [LARGE SCALE GENOMIC DNA]</scope>
    <source>
        <strain evidence="2 3">KACC 12747</strain>
    </source>
</reference>
<organism evidence="2 3">
    <name type="scientific">Dyella soli</name>
    <dbReference type="NCBI Taxonomy" id="522319"/>
    <lineage>
        <taxon>Bacteria</taxon>
        <taxon>Pseudomonadati</taxon>
        <taxon>Pseudomonadota</taxon>
        <taxon>Gammaproteobacteria</taxon>
        <taxon>Lysobacterales</taxon>
        <taxon>Rhodanobacteraceae</taxon>
        <taxon>Dyella</taxon>
    </lineage>
</organism>
<dbReference type="InterPro" id="IPR009883">
    <property type="entry name" value="YgfX"/>
</dbReference>
<sequence length="160" mass="17239">MTSAPAIGFECRPSRWLARMLLFVSLLAVLAVLLSAIPSWLKAALVGATAWATWRAIATSTRPKVRAAGWAHDGGWSLRMATGEDLPAVLRSFRVAGEAAVWLHLQVAGRKNVSLLLAPDNSDADIRRRLRMRLATLDSGETLPASSDRGTLARSRGPTV</sequence>
<evidence type="ECO:0000313" key="3">
    <source>
        <dbReference type="Proteomes" id="UP000291822"/>
    </source>
</evidence>
<dbReference type="Pfam" id="PF07254">
    <property type="entry name" value="Cpta_toxin"/>
    <property type="match status" value="1"/>
</dbReference>
<gene>
    <name evidence="2" type="ORF">EZM97_12870</name>
</gene>
<evidence type="ECO:0000313" key="2">
    <source>
        <dbReference type="EMBL" id="TCI09840.1"/>
    </source>
</evidence>
<evidence type="ECO:0000256" key="1">
    <source>
        <dbReference type="SAM" id="MobiDB-lite"/>
    </source>
</evidence>
<dbReference type="Proteomes" id="UP000291822">
    <property type="component" value="Unassembled WGS sequence"/>
</dbReference>
<dbReference type="AlphaFoldDB" id="A0A4R0YU70"/>
<protein>
    <recommendedName>
        <fullName evidence="4">Toxin CptA</fullName>
    </recommendedName>
</protein>
<name>A0A4R0YU70_9GAMM</name>
<feature type="region of interest" description="Disordered" evidence="1">
    <location>
        <begin position="141"/>
        <end position="160"/>
    </location>
</feature>
<dbReference type="EMBL" id="SJTG01000002">
    <property type="protein sequence ID" value="TCI09840.1"/>
    <property type="molecule type" value="Genomic_DNA"/>
</dbReference>
<accession>A0A4R0YU70</accession>